<evidence type="ECO:0000256" key="3">
    <source>
        <dbReference type="ARBA" id="ARBA00022989"/>
    </source>
</evidence>
<comment type="subcellular location">
    <subcellularLocation>
        <location evidence="1">Endomembrane system</location>
        <topology evidence="1">Multi-pass membrane protein</topology>
    </subcellularLocation>
</comment>
<feature type="transmembrane region" description="Helical" evidence="5">
    <location>
        <begin position="76"/>
        <end position="97"/>
    </location>
</feature>
<reference evidence="7 8" key="1">
    <citation type="submission" date="2023-07" db="EMBL/GenBank/DDBJ databases">
        <title>Sequencing the genomes of 1000 actinobacteria strains.</title>
        <authorList>
            <person name="Klenk H.-P."/>
        </authorList>
    </citation>
    <scope>NUCLEOTIDE SEQUENCE [LARGE SCALE GENOMIC DNA]</scope>
    <source>
        <strain evidence="7 8">DSM 19426</strain>
    </source>
</reference>
<evidence type="ECO:0000256" key="2">
    <source>
        <dbReference type="ARBA" id="ARBA00022692"/>
    </source>
</evidence>
<sequence length="99" mass="9970">MRPGEPPGLQAERTFLAWQRTGLGVLGTAALLAHAGPSVAWMVALVLGVALLGTAERRLRRVTAGVEGGAVDPARGPALGLVLGLLVVAALATATVLRG</sequence>
<feature type="transmembrane region" description="Helical" evidence="5">
    <location>
        <begin position="38"/>
        <end position="55"/>
    </location>
</feature>
<evidence type="ECO:0000256" key="4">
    <source>
        <dbReference type="ARBA" id="ARBA00023136"/>
    </source>
</evidence>
<keyword evidence="4 5" id="KW-0472">Membrane</keyword>
<gene>
    <name evidence="7" type="ORF">J2S63_002988</name>
</gene>
<dbReference type="EMBL" id="JAVDYG010000001">
    <property type="protein sequence ID" value="MDR7363435.1"/>
    <property type="molecule type" value="Genomic_DNA"/>
</dbReference>
<evidence type="ECO:0000259" key="6">
    <source>
        <dbReference type="Pfam" id="PF02656"/>
    </source>
</evidence>
<evidence type="ECO:0000256" key="5">
    <source>
        <dbReference type="SAM" id="Phobius"/>
    </source>
</evidence>
<name>A0ABU2BYF9_9ACTN</name>
<feature type="domain" description="DUF202" evidence="6">
    <location>
        <begin position="7"/>
        <end position="62"/>
    </location>
</feature>
<proteinExistence type="predicted"/>
<keyword evidence="3 5" id="KW-1133">Transmembrane helix</keyword>
<dbReference type="RefSeq" id="WP_310303839.1">
    <property type="nucleotide sequence ID" value="NZ_BAAAPS010000003.1"/>
</dbReference>
<accession>A0ABU2BYF9</accession>
<evidence type="ECO:0000313" key="8">
    <source>
        <dbReference type="Proteomes" id="UP001183648"/>
    </source>
</evidence>
<evidence type="ECO:0000313" key="7">
    <source>
        <dbReference type="EMBL" id="MDR7363435.1"/>
    </source>
</evidence>
<protein>
    <submittedName>
        <fullName evidence="7">Uncharacterized membrane protein YidH (DUF202 family)</fullName>
    </submittedName>
</protein>
<dbReference type="InterPro" id="IPR003807">
    <property type="entry name" value="DUF202"/>
</dbReference>
<dbReference type="Proteomes" id="UP001183648">
    <property type="component" value="Unassembled WGS sequence"/>
</dbReference>
<evidence type="ECO:0000256" key="1">
    <source>
        <dbReference type="ARBA" id="ARBA00004127"/>
    </source>
</evidence>
<keyword evidence="2 5" id="KW-0812">Transmembrane</keyword>
<comment type="caution">
    <text evidence="7">The sequence shown here is derived from an EMBL/GenBank/DDBJ whole genome shotgun (WGS) entry which is preliminary data.</text>
</comment>
<organism evidence="7 8">
    <name type="scientific">Nocardioides marmoribigeumensis</name>
    <dbReference type="NCBI Taxonomy" id="433649"/>
    <lineage>
        <taxon>Bacteria</taxon>
        <taxon>Bacillati</taxon>
        <taxon>Actinomycetota</taxon>
        <taxon>Actinomycetes</taxon>
        <taxon>Propionibacteriales</taxon>
        <taxon>Nocardioidaceae</taxon>
        <taxon>Nocardioides</taxon>
    </lineage>
</organism>
<keyword evidence="8" id="KW-1185">Reference proteome</keyword>
<dbReference type="Pfam" id="PF02656">
    <property type="entry name" value="DUF202"/>
    <property type="match status" value="1"/>
</dbReference>